<comment type="caution">
    <text evidence="2">The sequence shown here is derived from an EMBL/GenBank/DDBJ whole genome shotgun (WGS) entry which is preliminary data.</text>
</comment>
<keyword evidence="3" id="KW-1185">Reference proteome</keyword>
<evidence type="ECO:0000256" key="1">
    <source>
        <dbReference type="SAM" id="MobiDB-lite"/>
    </source>
</evidence>
<proteinExistence type="predicted"/>
<evidence type="ECO:0000313" key="2">
    <source>
        <dbReference type="EMBL" id="OEJ80922.1"/>
    </source>
</evidence>
<accession>A0A1E5R208</accession>
<protein>
    <submittedName>
        <fullName evidence="2">Uncharacterized protein</fullName>
    </submittedName>
</protein>
<sequence length="128" mass="14447">MKAQQLSDSKGGFTNSSSKENKIKNFQEEILESTEEYVILKHDAQHLEQLTNSNKELLSNLSALYEKVSSTNGFDELRQTLLSNRALLKTIFAQDNSSSTANSCSTQLDWEHLFGCSKQELELLLSEQ</sequence>
<dbReference type="FunCoup" id="A0A1E5R208">
    <property type="interactions" value="217"/>
</dbReference>
<name>A0A1E5R208_9ASCO</name>
<feature type="region of interest" description="Disordered" evidence="1">
    <location>
        <begin position="1"/>
        <end position="20"/>
    </location>
</feature>
<gene>
    <name evidence="2" type="ORF">AWRI3579_g4288</name>
</gene>
<reference evidence="3" key="1">
    <citation type="journal article" date="2016" name="Genome Announc.">
        <title>Genome sequences of three species of Hanseniaspora isolated from spontaneous wine fermentations.</title>
        <authorList>
            <person name="Sternes P.R."/>
            <person name="Lee D."/>
            <person name="Kutyna D.R."/>
            <person name="Borneman A.R."/>
        </authorList>
    </citation>
    <scope>NUCLEOTIDE SEQUENCE [LARGE SCALE GENOMIC DNA]</scope>
    <source>
        <strain evidence="3">AWRI3579</strain>
    </source>
</reference>
<dbReference type="InParanoid" id="A0A1E5R208"/>
<evidence type="ECO:0000313" key="3">
    <source>
        <dbReference type="Proteomes" id="UP000095728"/>
    </source>
</evidence>
<dbReference type="EMBL" id="LPNM01000011">
    <property type="protein sequence ID" value="OEJ80922.1"/>
    <property type="molecule type" value="Genomic_DNA"/>
</dbReference>
<dbReference type="AlphaFoldDB" id="A0A1E5R208"/>
<organism evidence="2 3">
    <name type="scientific">Hanseniaspora osmophila</name>
    <dbReference type="NCBI Taxonomy" id="56408"/>
    <lineage>
        <taxon>Eukaryota</taxon>
        <taxon>Fungi</taxon>
        <taxon>Dikarya</taxon>
        <taxon>Ascomycota</taxon>
        <taxon>Saccharomycotina</taxon>
        <taxon>Saccharomycetes</taxon>
        <taxon>Saccharomycodales</taxon>
        <taxon>Saccharomycodaceae</taxon>
        <taxon>Hanseniaspora</taxon>
    </lineage>
</organism>
<dbReference type="Proteomes" id="UP000095728">
    <property type="component" value="Unassembled WGS sequence"/>
</dbReference>
<feature type="compositionally biased region" description="Polar residues" evidence="1">
    <location>
        <begin position="1"/>
        <end position="18"/>
    </location>
</feature>